<dbReference type="EMBL" id="CP011058">
    <property type="protein sequence ID" value="AJY73965.1"/>
    <property type="molecule type" value="Genomic_DNA"/>
</dbReference>
<dbReference type="KEGG" id="pbj:VN24_04225"/>
<dbReference type="STRING" id="1126833.VN24_04225"/>
<keyword evidence="2" id="KW-1185">Reference proteome</keyword>
<accession>A0A0D5NFN7</accession>
<reference evidence="2" key="2">
    <citation type="submission" date="2015-03" db="EMBL/GenBank/DDBJ databases">
        <title>Genome sequence of Paenibacillus beijingensis strain DSM 24997T.</title>
        <authorList>
            <person name="Kwak Y."/>
            <person name="Shin J.-H."/>
        </authorList>
    </citation>
    <scope>NUCLEOTIDE SEQUENCE [LARGE SCALE GENOMIC DNA]</scope>
    <source>
        <strain evidence="2">DSM 24997</strain>
    </source>
</reference>
<sequence>MENEKYAGYDSNQFRQDLADFKKQQELLDLKLLQLRNRIRDISDERESYLTDLSRELNQMVSLKTNLEEYVAPFKA</sequence>
<reference evidence="1 2" key="1">
    <citation type="journal article" date="2015" name="J. Biotechnol.">
        <title>Complete genome sequence of Paenibacillus beijingensis 7188(T) (=DSM 24997(T)), a novel rhizobacterium from jujube garden soil.</title>
        <authorList>
            <person name="Kwak Y."/>
            <person name="Shin J.H."/>
        </authorList>
    </citation>
    <scope>NUCLEOTIDE SEQUENCE [LARGE SCALE GENOMIC DNA]</scope>
    <source>
        <strain evidence="1 2">DSM 24997</strain>
    </source>
</reference>
<evidence type="ECO:0000313" key="1">
    <source>
        <dbReference type="EMBL" id="AJY73965.1"/>
    </source>
</evidence>
<gene>
    <name evidence="1" type="ORF">VN24_04225</name>
</gene>
<dbReference type="AlphaFoldDB" id="A0A0D5NFN7"/>
<dbReference type="PATRIC" id="fig|1126833.4.peg.926"/>
<dbReference type="RefSeq" id="WP_045669401.1">
    <property type="nucleotide sequence ID" value="NZ_CP011058.1"/>
</dbReference>
<name>A0A0D5NFN7_9BACL</name>
<evidence type="ECO:0000313" key="2">
    <source>
        <dbReference type="Proteomes" id="UP000032633"/>
    </source>
</evidence>
<dbReference type="HOGENOM" id="CLU_2651006_0_0_9"/>
<proteinExistence type="predicted"/>
<dbReference type="Proteomes" id="UP000032633">
    <property type="component" value="Chromosome"/>
</dbReference>
<organism evidence="1 2">
    <name type="scientific">Paenibacillus beijingensis</name>
    <dbReference type="NCBI Taxonomy" id="1126833"/>
    <lineage>
        <taxon>Bacteria</taxon>
        <taxon>Bacillati</taxon>
        <taxon>Bacillota</taxon>
        <taxon>Bacilli</taxon>
        <taxon>Bacillales</taxon>
        <taxon>Paenibacillaceae</taxon>
        <taxon>Paenibacillus</taxon>
    </lineage>
</organism>
<protein>
    <submittedName>
        <fullName evidence="1">Uncharacterized protein</fullName>
    </submittedName>
</protein>